<keyword evidence="1" id="KW-1133">Transmembrane helix</keyword>
<reference evidence="3 5" key="2">
    <citation type="submission" date="2018-06" db="EMBL/GenBank/DDBJ databases">
        <authorList>
            <consortium name="Pathogen Informatics"/>
            <person name="Doyle S."/>
        </authorList>
    </citation>
    <scope>NUCLEOTIDE SEQUENCE [LARGE SCALE GENOMIC DNA]</scope>
    <source>
        <strain evidence="3 5">NCTC12121</strain>
    </source>
</reference>
<dbReference type="STRING" id="93378.A9798_01680"/>
<keyword evidence="4" id="KW-1185">Reference proteome</keyword>
<protein>
    <recommendedName>
        <fullName evidence="6">MotA/TolQ/ExbB proton channel domain-containing protein</fullName>
    </recommendedName>
</protein>
<organism evidence="3 5">
    <name type="scientific">Edwardsiella hoshinae</name>
    <dbReference type="NCBI Taxonomy" id="93378"/>
    <lineage>
        <taxon>Bacteria</taxon>
        <taxon>Pseudomonadati</taxon>
        <taxon>Pseudomonadota</taxon>
        <taxon>Gammaproteobacteria</taxon>
        <taxon>Enterobacterales</taxon>
        <taxon>Hafniaceae</taxon>
        <taxon>Edwardsiella</taxon>
    </lineage>
</organism>
<dbReference type="EMBL" id="UFXZ01000001">
    <property type="protein sequence ID" value="STC83606.1"/>
    <property type="molecule type" value="Genomic_DNA"/>
</dbReference>
<dbReference type="OrthoDB" id="6466533at2"/>
<feature type="transmembrane region" description="Helical" evidence="1">
    <location>
        <begin position="78"/>
        <end position="103"/>
    </location>
</feature>
<dbReference type="EMBL" id="CP016043">
    <property type="protein sequence ID" value="AOV95781.1"/>
    <property type="molecule type" value="Genomic_DNA"/>
</dbReference>
<evidence type="ECO:0000313" key="2">
    <source>
        <dbReference type="EMBL" id="AOV95781.1"/>
    </source>
</evidence>
<evidence type="ECO:0000313" key="4">
    <source>
        <dbReference type="Proteomes" id="UP000175893"/>
    </source>
</evidence>
<keyword evidence="1" id="KW-0472">Membrane</keyword>
<feature type="transmembrane region" description="Helical" evidence="1">
    <location>
        <begin position="123"/>
        <end position="146"/>
    </location>
</feature>
<sequence>MYYFGILFYALTISGYFLFAAVKNVVNQAVLLAPQITYACAFLYFFPLFIFLSHFVFKLKSRRYYALLATQTKLAASVAVSLGLIGTFIGLTDMVSAIAGSLGGDGGDITSKLGAMVTSISSALSAMAFAFLTSIIGVSVSVLLLVSLNFWEFYYEADNSSNKNDKKATASDAELQSLLYRMETLETINTNIASKLVYVPENSKLAELLVDNSHIMAERLREINDSVLRLSATQRELLGVVNNAFEHVATSLSTLSENGREVNQSVSQVALSLNTMTESTRMTNQSLEHLATLLDVISQNSTICNERIELNLDQLLMLNADINLLIALYQKSHQFKEDTEAAKLEKLSAIITHQENYIQKQNEFKNKIKKIVEVLGHEG</sequence>
<evidence type="ECO:0000256" key="1">
    <source>
        <dbReference type="SAM" id="Phobius"/>
    </source>
</evidence>
<feature type="transmembrane region" description="Helical" evidence="1">
    <location>
        <begin position="36"/>
        <end position="57"/>
    </location>
</feature>
<dbReference type="KEGG" id="eho:A9798_01680"/>
<dbReference type="Proteomes" id="UP000255248">
    <property type="component" value="Unassembled WGS sequence"/>
</dbReference>
<reference evidence="2 4" key="1">
    <citation type="submission" date="2016-06" db="EMBL/GenBank/DDBJ databases">
        <title>Complete genome sequence of Edwardsiella hoshinae ATCC 35051.</title>
        <authorList>
            <person name="Reichley S.R."/>
            <person name="Waldbieser G.C."/>
            <person name="Lawrence M.L."/>
            <person name="Griffin M.J."/>
        </authorList>
    </citation>
    <scope>NUCLEOTIDE SEQUENCE [LARGE SCALE GENOMIC DNA]</scope>
    <source>
        <strain evidence="2 4">ATCC 35051</strain>
    </source>
</reference>
<evidence type="ECO:0000313" key="5">
    <source>
        <dbReference type="Proteomes" id="UP000255248"/>
    </source>
</evidence>
<proteinExistence type="predicted"/>
<name>A0A376D6F1_9GAMM</name>
<evidence type="ECO:0000313" key="3">
    <source>
        <dbReference type="EMBL" id="STC83606.1"/>
    </source>
</evidence>
<evidence type="ECO:0008006" key="6">
    <source>
        <dbReference type="Google" id="ProtNLM"/>
    </source>
</evidence>
<dbReference type="AlphaFoldDB" id="A0A376D6F1"/>
<dbReference type="RefSeq" id="WP_024523964.1">
    <property type="nucleotide sequence ID" value="NZ_CP016043.1"/>
</dbReference>
<keyword evidence="1" id="KW-0812">Transmembrane</keyword>
<dbReference type="Proteomes" id="UP000175893">
    <property type="component" value="Chromosome"/>
</dbReference>
<gene>
    <name evidence="2" type="ORF">A9798_01680</name>
    <name evidence="3" type="ORF">NCTC12121_00349</name>
</gene>
<accession>A0A376D6F1</accession>